<proteinExistence type="predicted"/>
<reference evidence="2" key="1">
    <citation type="journal article" date="2020" name="Stud. Mycol.">
        <title>101 Dothideomycetes genomes: a test case for predicting lifestyles and emergence of pathogens.</title>
        <authorList>
            <person name="Haridas S."/>
            <person name="Albert R."/>
            <person name="Binder M."/>
            <person name="Bloem J."/>
            <person name="Labutti K."/>
            <person name="Salamov A."/>
            <person name="Andreopoulos B."/>
            <person name="Baker S."/>
            <person name="Barry K."/>
            <person name="Bills G."/>
            <person name="Bluhm B."/>
            <person name="Cannon C."/>
            <person name="Castanera R."/>
            <person name="Culley D."/>
            <person name="Daum C."/>
            <person name="Ezra D."/>
            <person name="Gonzalez J."/>
            <person name="Henrissat B."/>
            <person name="Kuo A."/>
            <person name="Liang C."/>
            <person name="Lipzen A."/>
            <person name="Lutzoni F."/>
            <person name="Magnuson J."/>
            <person name="Mondo S."/>
            <person name="Nolan M."/>
            <person name="Ohm R."/>
            <person name="Pangilinan J."/>
            <person name="Park H.-J."/>
            <person name="Ramirez L."/>
            <person name="Alfaro M."/>
            <person name="Sun H."/>
            <person name="Tritt A."/>
            <person name="Yoshinaga Y."/>
            <person name="Zwiers L.-H."/>
            <person name="Turgeon B."/>
            <person name="Goodwin S."/>
            <person name="Spatafora J."/>
            <person name="Crous P."/>
            <person name="Grigoriev I."/>
        </authorList>
    </citation>
    <scope>NUCLEOTIDE SEQUENCE</scope>
    <source>
        <strain evidence="2">HMLAC05119</strain>
    </source>
</reference>
<sequence length="168" mass="18660">MDDSPTGVFNRCNFVATVFPVWRLKGLFELLMKLHHEAIHALYPTAMHRAAAPVLASVVPQATAPTPGITPSPANKVLAKFSGVSKELTERDHAKVQRHLACKHHSRHIPARELWETMPKYARATAEPPLNTPAFLSWLYADLRNSSSDDDNDLVMGTRSSSERAIKL</sequence>
<dbReference type="AlphaFoldDB" id="A0A6A5QNM4"/>
<dbReference type="Proteomes" id="UP000800096">
    <property type="component" value="Unassembled WGS sequence"/>
</dbReference>
<protein>
    <submittedName>
        <fullName evidence="2">Uncharacterized protein</fullName>
    </submittedName>
</protein>
<keyword evidence="3" id="KW-1185">Reference proteome</keyword>
<evidence type="ECO:0000313" key="3">
    <source>
        <dbReference type="Proteomes" id="UP000800096"/>
    </source>
</evidence>
<gene>
    <name evidence="2" type="ORF">BDU57DRAFT_538726</name>
</gene>
<feature type="region of interest" description="Disordered" evidence="1">
    <location>
        <begin position="149"/>
        <end position="168"/>
    </location>
</feature>
<evidence type="ECO:0000256" key="1">
    <source>
        <dbReference type="SAM" id="MobiDB-lite"/>
    </source>
</evidence>
<name>A0A6A5QNM4_AMPQU</name>
<accession>A0A6A5QNM4</accession>
<evidence type="ECO:0000313" key="2">
    <source>
        <dbReference type="EMBL" id="KAF1916420.1"/>
    </source>
</evidence>
<organism evidence="2 3">
    <name type="scientific">Ampelomyces quisqualis</name>
    <name type="common">Powdery mildew agent</name>
    <dbReference type="NCBI Taxonomy" id="50730"/>
    <lineage>
        <taxon>Eukaryota</taxon>
        <taxon>Fungi</taxon>
        <taxon>Dikarya</taxon>
        <taxon>Ascomycota</taxon>
        <taxon>Pezizomycotina</taxon>
        <taxon>Dothideomycetes</taxon>
        <taxon>Pleosporomycetidae</taxon>
        <taxon>Pleosporales</taxon>
        <taxon>Pleosporineae</taxon>
        <taxon>Phaeosphaeriaceae</taxon>
        <taxon>Ampelomyces</taxon>
    </lineage>
</organism>
<dbReference type="EMBL" id="ML979135">
    <property type="protein sequence ID" value="KAF1916420.1"/>
    <property type="molecule type" value="Genomic_DNA"/>
</dbReference>